<evidence type="ECO:0000313" key="10">
    <source>
        <dbReference type="EMBL" id="MFD1249904.1"/>
    </source>
</evidence>
<dbReference type="Proteomes" id="UP001597229">
    <property type="component" value="Unassembled WGS sequence"/>
</dbReference>
<comment type="caution">
    <text evidence="10">The sequence shown here is derived from an EMBL/GenBank/DDBJ whole genome shotgun (WGS) entry which is preliminary data.</text>
</comment>
<dbReference type="PRINTS" id="PR00411">
    <property type="entry name" value="PNDRDTASEI"/>
</dbReference>
<feature type="transmembrane region" description="Helical" evidence="8">
    <location>
        <begin position="391"/>
        <end position="411"/>
    </location>
</feature>
<name>A0ABW3W4D5_9ACTN</name>
<protein>
    <recommendedName>
        <fullName evidence="2">NADH:ubiquinone reductase (non-electrogenic)</fullName>
        <ecNumber evidence="2">1.6.5.9</ecNumber>
    </recommendedName>
</protein>
<keyword evidence="8" id="KW-0812">Transmembrane</keyword>
<dbReference type="EC" id="1.6.5.9" evidence="2"/>
<dbReference type="Pfam" id="PF07992">
    <property type="entry name" value="Pyr_redox_2"/>
    <property type="match status" value="1"/>
</dbReference>
<evidence type="ECO:0000256" key="6">
    <source>
        <dbReference type="ARBA" id="ARBA00023027"/>
    </source>
</evidence>
<keyword evidence="4" id="KW-0274">FAD</keyword>
<keyword evidence="8" id="KW-1133">Transmembrane helix</keyword>
<evidence type="ECO:0000256" key="5">
    <source>
        <dbReference type="ARBA" id="ARBA00023002"/>
    </source>
</evidence>
<evidence type="ECO:0000256" key="2">
    <source>
        <dbReference type="ARBA" id="ARBA00012637"/>
    </source>
</evidence>
<feature type="domain" description="FAD/NAD(P)-binding" evidence="9">
    <location>
        <begin position="23"/>
        <end position="347"/>
    </location>
</feature>
<evidence type="ECO:0000259" key="9">
    <source>
        <dbReference type="Pfam" id="PF07992"/>
    </source>
</evidence>
<dbReference type="PRINTS" id="PR00368">
    <property type="entry name" value="FADPNR"/>
</dbReference>
<keyword evidence="5" id="KW-0560">Oxidoreductase</keyword>
<dbReference type="EMBL" id="JBHTLX010000023">
    <property type="protein sequence ID" value="MFD1249904.1"/>
    <property type="molecule type" value="Genomic_DNA"/>
</dbReference>
<evidence type="ECO:0000313" key="11">
    <source>
        <dbReference type="Proteomes" id="UP001597229"/>
    </source>
</evidence>
<evidence type="ECO:0000256" key="4">
    <source>
        <dbReference type="ARBA" id="ARBA00022827"/>
    </source>
</evidence>
<organism evidence="10 11">
    <name type="scientific">Nocardioides ginsengisoli</name>
    <dbReference type="NCBI Taxonomy" id="363868"/>
    <lineage>
        <taxon>Bacteria</taxon>
        <taxon>Bacillati</taxon>
        <taxon>Actinomycetota</taxon>
        <taxon>Actinomycetes</taxon>
        <taxon>Propionibacteriales</taxon>
        <taxon>Nocardioidaceae</taxon>
        <taxon>Nocardioides</taxon>
    </lineage>
</organism>
<evidence type="ECO:0000256" key="7">
    <source>
        <dbReference type="ARBA" id="ARBA00047599"/>
    </source>
</evidence>
<accession>A0ABW3W4D5</accession>
<keyword evidence="6" id="KW-0520">NAD</keyword>
<dbReference type="RefSeq" id="WP_367921084.1">
    <property type="nucleotide sequence ID" value="NZ_BAABAC010000040.1"/>
</dbReference>
<proteinExistence type="inferred from homology"/>
<keyword evidence="3" id="KW-0285">Flavoprotein</keyword>
<dbReference type="InterPro" id="IPR036188">
    <property type="entry name" value="FAD/NAD-bd_sf"/>
</dbReference>
<dbReference type="SUPFAM" id="SSF51905">
    <property type="entry name" value="FAD/NAD(P)-binding domain"/>
    <property type="match status" value="1"/>
</dbReference>
<evidence type="ECO:0000256" key="3">
    <source>
        <dbReference type="ARBA" id="ARBA00022630"/>
    </source>
</evidence>
<dbReference type="PANTHER" id="PTHR43706">
    <property type="entry name" value="NADH DEHYDROGENASE"/>
    <property type="match status" value="1"/>
</dbReference>
<comment type="catalytic activity">
    <reaction evidence="7">
        <text>a quinone + NADH + H(+) = a quinol + NAD(+)</text>
        <dbReference type="Rhea" id="RHEA:46160"/>
        <dbReference type="ChEBI" id="CHEBI:15378"/>
        <dbReference type="ChEBI" id="CHEBI:24646"/>
        <dbReference type="ChEBI" id="CHEBI:57540"/>
        <dbReference type="ChEBI" id="CHEBI:57945"/>
        <dbReference type="ChEBI" id="CHEBI:132124"/>
        <dbReference type="EC" id="1.6.5.9"/>
    </reaction>
</comment>
<keyword evidence="11" id="KW-1185">Reference proteome</keyword>
<dbReference type="Gene3D" id="3.50.50.100">
    <property type="match status" value="1"/>
</dbReference>
<gene>
    <name evidence="10" type="ORF">ACFQ3F_19045</name>
</gene>
<keyword evidence="8" id="KW-0472">Membrane</keyword>
<comment type="similarity">
    <text evidence="1">Belongs to the NADH dehydrogenase family.</text>
</comment>
<sequence>MAAGDTQPDLPDRVIVPRSDRHQVVVIGSGFGGLFGTKQLKDADVDVTMIAKTTHHLFQPLLYQVATGILSEGEIAPPTREVLAGQKNAQVLLGEVTGIDLENRLVTSHVLGRELVTPYDSLIVAAGAGQSYFGNDHFAEFAPGMKSIDDALELRGRIFGAFEMAELGAARGENVDHLLTFVVVGAGPTGVEMAGQIAELAHRTLTRDFRAISTRHARVILVDAAPQVLPPFGHKLGKWTQEKLEKLGVEVMLGALVSQVDERGLTVKYKDGSEKRIDAIAKVWAAGVQANPLGKQLSAQTGAPLDRAGRISVNPDLTLPGYPEVFVVGDMISLDNLPGVAQVAIQGAKYAAKEIEGRLQGKPAQGPFKYFDKGSMAIISRFRAVAMVGKLRLTGILAWLMWLVVHLFYITGFKNRVTAVMHWFVSFIGKGRSERTSTEQQIFARVALQRLARGATDLVSEPGQFDEALRRAELEQVAAEEARLSDENKRGVKVGG</sequence>
<evidence type="ECO:0000256" key="1">
    <source>
        <dbReference type="ARBA" id="ARBA00005272"/>
    </source>
</evidence>
<dbReference type="PANTHER" id="PTHR43706:SF47">
    <property type="entry name" value="EXTERNAL NADH-UBIQUINONE OXIDOREDUCTASE 1, MITOCHONDRIAL-RELATED"/>
    <property type="match status" value="1"/>
</dbReference>
<reference evidence="11" key="1">
    <citation type="journal article" date="2019" name="Int. J. Syst. Evol. Microbiol.">
        <title>The Global Catalogue of Microorganisms (GCM) 10K type strain sequencing project: providing services to taxonomists for standard genome sequencing and annotation.</title>
        <authorList>
            <consortium name="The Broad Institute Genomics Platform"/>
            <consortium name="The Broad Institute Genome Sequencing Center for Infectious Disease"/>
            <person name="Wu L."/>
            <person name="Ma J."/>
        </authorList>
    </citation>
    <scope>NUCLEOTIDE SEQUENCE [LARGE SCALE GENOMIC DNA]</scope>
    <source>
        <strain evidence="11">CCUG 52478</strain>
    </source>
</reference>
<dbReference type="InterPro" id="IPR023753">
    <property type="entry name" value="FAD/NAD-binding_dom"/>
</dbReference>
<evidence type="ECO:0000256" key="8">
    <source>
        <dbReference type="SAM" id="Phobius"/>
    </source>
</evidence>
<dbReference type="InterPro" id="IPR045024">
    <property type="entry name" value="NDH-2"/>
</dbReference>